<dbReference type="EMBL" id="JBHRVQ010000001">
    <property type="protein sequence ID" value="MFC3387966.1"/>
    <property type="molecule type" value="Genomic_DNA"/>
</dbReference>
<evidence type="ECO:0000313" key="2">
    <source>
        <dbReference type="EMBL" id="MFC3387966.1"/>
    </source>
</evidence>
<dbReference type="RefSeq" id="WP_380652709.1">
    <property type="nucleotide sequence ID" value="NZ_JBHRVQ010000001.1"/>
</dbReference>
<comment type="caution">
    <text evidence="2">The sequence shown here is derived from an EMBL/GenBank/DDBJ whole genome shotgun (WGS) entry which is preliminary data.</text>
</comment>
<keyword evidence="1" id="KW-1133">Transmembrane helix</keyword>
<feature type="transmembrane region" description="Helical" evidence="1">
    <location>
        <begin position="6"/>
        <end position="33"/>
    </location>
</feature>
<dbReference type="Proteomes" id="UP001595637">
    <property type="component" value="Unassembled WGS sequence"/>
</dbReference>
<protein>
    <submittedName>
        <fullName evidence="2">Uncharacterized protein</fullName>
    </submittedName>
</protein>
<keyword evidence="1" id="KW-0812">Transmembrane</keyword>
<accession>A0ABV7N4F6</accession>
<name>A0ABV7N4F6_9STAP</name>
<reference evidence="3" key="1">
    <citation type="journal article" date="2019" name="Int. J. Syst. Evol. Microbiol.">
        <title>The Global Catalogue of Microorganisms (GCM) 10K type strain sequencing project: providing services to taxonomists for standard genome sequencing and annotation.</title>
        <authorList>
            <consortium name="The Broad Institute Genomics Platform"/>
            <consortium name="The Broad Institute Genome Sequencing Center for Infectious Disease"/>
            <person name="Wu L."/>
            <person name="Ma J."/>
        </authorList>
    </citation>
    <scope>NUCLEOTIDE SEQUENCE [LARGE SCALE GENOMIC DNA]</scope>
    <source>
        <strain evidence="3">CCM 7756</strain>
    </source>
</reference>
<proteinExistence type="predicted"/>
<keyword evidence="1" id="KW-0472">Membrane</keyword>
<organism evidence="2 3">
    <name type="scientific">Salinicoccus sesuvii</name>
    <dbReference type="NCBI Taxonomy" id="868281"/>
    <lineage>
        <taxon>Bacteria</taxon>
        <taxon>Bacillati</taxon>
        <taxon>Bacillota</taxon>
        <taxon>Bacilli</taxon>
        <taxon>Bacillales</taxon>
        <taxon>Staphylococcaceae</taxon>
        <taxon>Salinicoccus</taxon>
    </lineage>
</organism>
<gene>
    <name evidence="2" type="ORF">ACFOEO_05040</name>
</gene>
<sequence>MELIKSILGLLLKVTAVLAIITTIVAVVVAFFLKKDVEEIKDFTEKLKREIEAETK</sequence>
<evidence type="ECO:0000256" key="1">
    <source>
        <dbReference type="SAM" id="Phobius"/>
    </source>
</evidence>
<keyword evidence="3" id="KW-1185">Reference proteome</keyword>
<evidence type="ECO:0000313" key="3">
    <source>
        <dbReference type="Proteomes" id="UP001595637"/>
    </source>
</evidence>